<evidence type="ECO:0000313" key="3">
    <source>
        <dbReference type="Proteomes" id="UP001465755"/>
    </source>
</evidence>
<keyword evidence="1" id="KW-0732">Signal</keyword>
<proteinExistence type="predicted"/>
<accession>A0AAW1NRS0</accession>
<gene>
    <name evidence="2" type="ORF">WJX73_004073</name>
</gene>
<reference evidence="2 3" key="1">
    <citation type="journal article" date="2024" name="Nat. Commun.">
        <title>Phylogenomics reveals the evolutionary origins of lichenization in chlorophyte algae.</title>
        <authorList>
            <person name="Puginier C."/>
            <person name="Libourel C."/>
            <person name="Otte J."/>
            <person name="Skaloud P."/>
            <person name="Haon M."/>
            <person name="Grisel S."/>
            <person name="Petersen M."/>
            <person name="Berrin J.G."/>
            <person name="Delaux P.M."/>
            <person name="Dal Grande F."/>
            <person name="Keller J."/>
        </authorList>
    </citation>
    <scope>NUCLEOTIDE SEQUENCE [LARGE SCALE GENOMIC DNA]</scope>
    <source>
        <strain evidence="2 3">SAG 2036</strain>
    </source>
</reference>
<dbReference type="PROSITE" id="PS51257">
    <property type="entry name" value="PROKAR_LIPOPROTEIN"/>
    <property type="match status" value="1"/>
</dbReference>
<feature type="signal peptide" evidence="1">
    <location>
        <begin position="1"/>
        <end position="23"/>
    </location>
</feature>
<organism evidence="2 3">
    <name type="scientific">Symbiochloris irregularis</name>
    <dbReference type="NCBI Taxonomy" id="706552"/>
    <lineage>
        <taxon>Eukaryota</taxon>
        <taxon>Viridiplantae</taxon>
        <taxon>Chlorophyta</taxon>
        <taxon>core chlorophytes</taxon>
        <taxon>Trebouxiophyceae</taxon>
        <taxon>Trebouxiales</taxon>
        <taxon>Trebouxiaceae</taxon>
        <taxon>Symbiochloris</taxon>
    </lineage>
</organism>
<name>A0AAW1NRS0_9CHLO</name>
<feature type="chain" id="PRO_5044002201" evidence="1">
    <location>
        <begin position="24"/>
        <end position="79"/>
    </location>
</feature>
<keyword evidence="3" id="KW-1185">Reference proteome</keyword>
<evidence type="ECO:0000313" key="2">
    <source>
        <dbReference type="EMBL" id="KAK9792026.1"/>
    </source>
</evidence>
<protein>
    <submittedName>
        <fullName evidence="2">Uncharacterized protein</fullName>
    </submittedName>
</protein>
<dbReference type="Proteomes" id="UP001465755">
    <property type="component" value="Unassembled WGS sequence"/>
</dbReference>
<dbReference type="AlphaFoldDB" id="A0AAW1NRS0"/>
<comment type="caution">
    <text evidence="2">The sequence shown here is derived from an EMBL/GenBank/DDBJ whole genome shotgun (WGS) entry which is preliminary data.</text>
</comment>
<evidence type="ECO:0000256" key="1">
    <source>
        <dbReference type="SAM" id="SignalP"/>
    </source>
</evidence>
<dbReference type="EMBL" id="JALJOQ010000169">
    <property type="protein sequence ID" value="KAK9792026.1"/>
    <property type="molecule type" value="Genomic_DNA"/>
</dbReference>
<sequence length="79" mass="8343">MAAVRNSSIVLLIILACGQQALARTGPGLKLLQSSASSYAQAFSSDDTNAIYSILRSIHCSPGPALYCLNACPMLTRQQ</sequence>